<keyword evidence="15" id="KW-0413">Isomerase</keyword>
<dbReference type="GO" id="GO:0016020">
    <property type="term" value="C:membrane"/>
    <property type="evidence" value="ECO:0007669"/>
    <property type="project" value="UniProtKB-SubCell"/>
</dbReference>
<keyword evidence="12" id="KW-0125">Carotenoid biosynthesis</keyword>
<dbReference type="Gene3D" id="1.10.600.10">
    <property type="entry name" value="Farnesyl Diphosphate Synthase"/>
    <property type="match status" value="1"/>
</dbReference>
<evidence type="ECO:0000256" key="10">
    <source>
        <dbReference type="ARBA" id="ARBA00022679"/>
    </source>
</evidence>
<evidence type="ECO:0000256" key="2">
    <source>
        <dbReference type="ARBA" id="ARBA00004141"/>
    </source>
</evidence>
<dbReference type="GO" id="GO:0016117">
    <property type="term" value="P:carotenoid biosynthetic process"/>
    <property type="evidence" value="ECO:0007669"/>
    <property type="project" value="UniProtKB-KW"/>
</dbReference>
<dbReference type="InterPro" id="IPR017825">
    <property type="entry name" value="Lycopene_cyclase_dom"/>
</dbReference>
<evidence type="ECO:0000256" key="8">
    <source>
        <dbReference type="ARBA" id="ARBA00012396"/>
    </source>
</evidence>
<sequence length="561" mass="64340">MAFGTATPWDNYIVYHRAWSYCPNCVVAVIGYVPLEEYMFFVIMTVTTVTFTNLIMRWHLPSTFIVPDAPVFKSMCIRYLPIVAFLGIGAKAWLVTAPETHRFYAACILWYACPVLGLLWFGSGEYICRRWPGVLTSILVPTAFLCWVDQIAIGAGTWHISLRTSTGLMVARHLPLEEFMFFFLINTVLVFATCAIDRANAILQLYQIRKLASKHQAQSTIGYFIDLTWAFLQSDQALDPEPLRDLDATWDILKKSSRSFYTASAIFPFNIRQDLGVLYGFCRATDDLIDNENVPLEKRKEQLNLVRHFVHELFSQKTNRFTIQWKCYKELPSSCLVALRCFTRLRPTLEVDAIQELLDGYAWDLDRRPVVTEQDLIRYSACVASSVGEMCSRIILLNNDKSDLSCFRWTIARARDMGLVLQFINIARDIVTDSQQLGRCYIPRKWLTEDEYHLLLTGAARKISDARLRQLSLTLVHAANDVYRRAGRGILRLPTESQAGIRTACAVYSAIGDVLQRSKGYPTRAYINTWERMWIVLKSVYSSEHSHPTPRKGKMRSFVVE</sequence>
<organism evidence="20 21">
    <name type="scientific">Apophysomyces ossiformis</name>
    <dbReference type="NCBI Taxonomy" id="679940"/>
    <lineage>
        <taxon>Eukaryota</taxon>
        <taxon>Fungi</taxon>
        <taxon>Fungi incertae sedis</taxon>
        <taxon>Mucoromycota</taxon>
        <taxon>Mucoromycotina</taxon>
        <taxon>Mucoromycetes</taxon>
        <taxon>Mucorales</taxon>
        <taxon>Mucorineae</taxon>
        <taxon>Mucoraceae</taxon>
        <taxon>Apophysomyces</taxon>
    </lineage>
</organism>
<evidence type="ECO:0000256" key="18">
    <source>
        <dbReference type="ARBA" id="ARBA00029335"/>
    </source>
</evidence>
<evidence type="ECO:0000256" key="4">
    <source>
        <dbReference type="ARBA" id="ARBA00005172"/>
    </source>
</evidence>
<keyword evidence="16" id="KW-0511">Multifunctional enzyme</keyword>
<evidence type="ECO:0000256" key="9">
    <source>
        <dbReference type="ARBA" id="ARBA00018909"/>
    </source>
</evidence>
<evidence type="ECO:0000256" key="11">
    <source>
        <dbReference type="ARBA" id="ARBA00022692"/>
    </source>
</evidence>
<gene>
    <name evidence="20" type="ORF">EC973_008586</name>
</gene>
<evidence type="ECO:0000256" key="14">
    <source>
        <dbReference type="ARBA" id="ARBA00023136"/>
    </source>
</evidence>
<dbReference type="InterPro" id="IPR008949">
    <property type="entry name" value="Isoprenoid_synthase_dom_sf"/>
</dbReference>
<dbReference type="SFLD" id="SFLDG01212">
    <property type="entry name" value="Phytoene_synthase_like"/>
    <property type="match status" value="1"/>
</dbReference>
<dbReference type="AlphaFoldDB" id="A0A8H7BT78"/>
<proteinExistence type="inferred from homology"/>
<dbReference type="EC" id="5.5.1.19" evidence="7"/>
<feature type="transmembrane region" description="Helical" evidence="19">
    <location>
        <begin position="77"/>
        <end position="97"/>
    </location>
</feature>
<dbReference type="InterPro" id="IPR044843">
    <property type="entry name" value="Trans_IPPS_bact-type"/>
</dbReference>
<evidence type="ECO:0000256" key="7">
    <source>
        <dbReference type="ARBA" id="ARBA00012242"/>
    </source>
</evidence>
<protein>
    <recommendedName>
        <fullName evidence="9">Bifunctional lycopene cyclase/phytoene synthase</fullName>
        <ecNumber evidence="8">2.5.1.32</ecNumber>
        <ecNumber evidence="7">5.5.1.19</ecNumber>
    </recommendedName>
</protein>
<dbReference type="UniPathway" id="UPA00799">
    <property type="reaction ID" value="UER00773"/>
</dbReference>
<keyword evidence="10" id="KW-0808">Transferase</keyword>
<comment type="catalytic activity">
    <reaction evidence="18">
        <text>all-trans-lycopene = gamma-carotene</text>
        <dbReference type="Rhea" id="RHEA:32219"/>
        <dbReference type="ChEBI" id="CHEBI:15948"/>
        <dbReference type="ChEBI" id="CHEBI:27740"/>
        <dbReference type="EC" id="5.5.1.19"/>
    </reaction>
</comment>
<feature type="transmembrane region" description="Helical" evidence="19">
    <location>
        <begin position="38"/>
        <end position="56"/>
    </location>
</feature>
<evidence type="ECO:0000256" key="5">
    <source>
        <dbReference type="ARBA" id="ARBA00008247"/>
    </source>
</evidence>
<dbReference type="OrthoDB" id="6600518at2759"/>
<feature type="transmembrane region" description="Helical" evidence="19">
    <location>
        <begin position="103"/>
        <end position="122"/>
    </location>
</feature>
<evidence type="ECO:0000256" key="6">
    <source>
        <dbReference type="ARBA" id="ARBA00008406"/>
    </source>
</evidence>
<name>A0A8H7BT78_9FUNG</name>
<dbReference type="SUPFAM" id="SSF48576">
    <property type="entry name" value="Terpenoid synthases"/>
    <property type="match status" value="1"/>
</dbReference>
<dbReference type="FunFam" id="1.10.600.10:FF:000020">
    <property type="entry name" value="Phytoene synthase"/>
    <property type="match status" value="1"/>
</dbReference>
<dbReference type="EC" id="2.5.1.32" evidence="8"/>
<comment type="pathway">
    <text evidence="3">Carotenoid biosynthesis; beta-carotene biosynthesis.</text>
</comment>
<dbReference type="InterPro" id="IPR002060">
    <property type="entry name" value="Squ/phyt_synthse"/>
</dbReference>
<dbReference type="SFLD" id="SFLDS00005">
    <property type="entry name" value="Isoprenoid_Synthase_Type_I"/>
    <property type="match status" value="1"/>
</dbReference>
<dbReference type="GO" id="GO:0045436">
    <property type="term" value="F:lycopene beta cyclase activity"/>
    <property type="evidence" value="ECO:0007669"/>
    <property type="project" value="UniProtKB-ARBA"/>
</dbReference>
<keyword evidence="11 19" id="KW-0812">Transmembrane</keyword>
<dbReference type="GO" id="GO:0051996">
    <property type="term" value="F:squalene synthase [NAD(P)H] activity"/>
    <property type="evidence" value="ECO:0007669"/>
    <property type="project" value="InterPro"/>
</dbReference>
<evidence type="ECO:0000256" key="15">
    <source>
        <dbReference type="ARBA" id="ARBA00023235"/>
    </source>
</evidence>
<evidence type="ECO:0000256" key="19">
    <source>
        <dbReference type="SAM" id="Phobius"/>
    </source>
</evidence>
<evidence type="ECO:0000313" key="21">
    <source>
        <dbReference type="Proteomes" id="UP000605846"/>
    </source>
</evidence>
<keyword evidence="13 19" id="KW-1133">Transmembrane helix</keyword>
<evidence type="ECO:0000256" key="17">
    <source>
        <dbReference type="ARBA" id="ARBA00029313"/>
    </source>
</evidence>
<dbReference type="InterPro" id="IPR033904">
    <property type="entry name" value="Trans_IPPS_HH"/>
</dbReference>
<keyword evidence="14 19" id="KW-0472">Membrane</keyword>
<evidence type="ECO:0000256" key="3">
    <source>
        <dbReference type="ARBA" id="ARBA00005089"/>
    </source>
</evidence>
<dbReference type="GO" id="GO:0004311">
    <property type="term" value="F:geranylgeranyl diphosphate synthase activity"/>
    <property type="evidence" value="ECO:0007669"/>
    <property type="project" value="InterPro"/>
</dbReference>
<evidence type="ECO:0000256" key="12">
    <source>
        <dbReference type="ARBA" id="ARBA00022746"/>
    </source>
</evidence>
<dbReference type="UniPathway" id="UPA00802"/>
<dbReference type="PANTHER" id="PTHR31480">
    <property type="entry name" value="BIFUNCTIONAL LYCOPENE CYCLASE/PHYTOENE SYNTHASE"/>
    <property type="match status" value="1"/>
</dbReference>
<dbReference type="GO" id="GO:0016872">
    <property type="term" value="F:intramolecular lyase activity"/>
    <property type="evidence" value="ECO:0007669"/>
    <property type="project" value="InterPro"/>
</dbReference>
<comment type="similarity">
    <text evidence="6">In the C-terminal section; belongs to the phytoene/squalene synthase family.</text>
</comment>
<dbReference type="SFLD" id="SFLDG01018">
    <property type="entry name" value="Squalene/Phytoene_Synthase_Lik"/>
    <property type="match status" value="1"/>
</dbReference>
<dbReference type="PROSITE" id="PS01045">
    <property type="entry name" value="SQUALEN_PHYTOEN_SYN_2"/>
    <property type="match status" value="1"/>
</dbReference>
<dbReference type="NCBIfam" id="TIGR03462">
    <property type="entry name" value="CarR_dom_SF"/>
    <property type="match status" value="2"/>
</dbReference>
<comment type="similarity">
    <text evidence="5">In the N-terminal section; belongs to the lycopene beta-cyclase family.</text>
</comment>
<dbReference type="CDD" id="cd00683">
    <property type="entry name" value="Trans_IPPS_HH"/>
    <property type="match status" value="1"/>
</dbReference>
<evidence type="ECO:0000313" key="20">
    <source>
        <dbReference type="EMBL" id="KAF7726622.1"/>
    </source>
</evidence>
<feature type="transmembrane region" description="Helical" evidence="19">
    <location>
        <begin position="134"/>
        <end position="159"/>
    </location>
</feature>
<keyword evidence="21" id="KW-1185">Reference proteome</keyword>
<evidence type="ECO:0000256" key="13">
    <source>
        <dbReference type="ARBA" id="ARBA00022989"/>
    </source>
</evidence>
<accession>A0A8H7BT78</accession>
<comment type="catalytic activity">
    <reaction evidence="1">
        <text>2 (2E,6E,10E)-geranylgeranyl diphosphate = 15-cis-phytoene + 2 diphosphate</text>
        <dbReference type="Rhea" id="RHEA:34475"/>
        <dbReference type="ChEBI" id="CHEBI:27787"/>
        <dbReference type="ChEBI" id="CHEBI:33019"/>
        <dbReference type="ChEBI" id="CHEBI:58756"/>
        <dbReference type="EC" id="2.5.1.32"/>
    </reaction>
</comment>
<dbReference type="InterPro" id="IPR019845">
    <property type="entry name" value="Squalene/phytoene_synthase_CS"/>
</dbReference>
<comment type="catalytic activity">
    <reaction evidence="17">
        <text>gamma-carotene = all-trans-beta-carotene</text>
        <dbReference type="Rhea" id="RHEA:32239"/>
        <dbReference type="ChEBI" id="CHEBI:17579"/>
        <dbReference type="ChEBI" id="CHEBI:27740"/>
        <dbReference type="EC" id="5.5.1.19"/>
    </reaction>
</comment>
<comment type="caution">
    <text evidence="20">The sequence shown here is derived from an EMBL/GenBank/DDBJ whole genome shotgun (WGS) entry which is preliminary data.</text>
</comment>
<dbReference type="Pfam" id="PF00494">
    <property type="entry name" value="SQS_PSY"/>
    <property type="match status" value="1"/>
</dbReference>
<evidence type="ECO:0000256" key="1">
    <source>
        <dbReference type="ARBA" id="ARBA00001805"/>
    </source>
</evidence>
<comment type="subcellular location">
    <subcellularLocation>
        <location evidence="2">Membrane</location>
        <topology evidence="2">Multi-pass membrane protein</topology>
    </subcellularLocation>
</comment>
<dbReference type="Proteomes" id="UP000605846">
    <property type="component" value="Unassembled WGS sequence"/>
</dbReference>
<feature type="transmembrane region" description="Helical" evidence="19">
    <location>
        <begin position="179"/>
        <end position="196"/>
    </location>
</feature>
<reference evidence="20" key="1">
    <citation type="submission" date="2020-01" db="EMBL/GenBank/DDBJ databases">
        <title>Genome Sequencing of Three Apophysomyces-Like Fungal Strains Confirms a Novel Fungal Genus in the Mucoromycota with divergent Burkholderia-like Endosymbiotic Bacteria.</title>
        <authorList>
            <person name="Stajich J.E."/>
            <person name="Macias A.M."/>
            <person name="Carter-House D."/>
            <person name="Lovett B."/>
            <person name="Kasson L.R."/>
            <person name="Berry K."/>
            <person name="Grigoriev I."/>
            <person name="Chang Y."/>
            <person name="Spatafora J."/>
            <person name="Kasson M.T."/>
        </authorList>
    </citation>
    <scope>NUCLEOTIDE SEQUENCE</scope>
    <source>
        <strain evidence="20">NRRL A-21654</strain>
    </source>
</reference>
<comment type="pathway">
    <text evidence="4">Carotenoid biosynthesis; phytoene biosynthesis; all-trans-phytoene from geranylgeranyl diphosphate: step 1/1.</text>
</comment>
<dbReference type="EMBL" id="JABAYA010000075">
    <property type="protein sequence ID" value="KAF7726622.1"/>
    <property type="molecule type" value="Genomic_DNA"/>
</dbReference>
<evidence type="ECO:0000256" key="16">
    <source>
        <dbReference type="ARBA" id="ARBA00023268"/>
    </source>
</evidence>